<dbReference type="EMBL" id="CABEEP010000001">
    <property type="protein sequence ID" value="VTQ67158.1"/>
    <property type="molecule type" value="Genomic_DNA"/>
</dbReference>
<dbReference type="InterPro" id="IPR036291">
    <property type="entry name" value="NAD(P)-bd_dom_sf"/>
</dbReference>
<dbReference type="PANTHER" id="PTHR13812">
    <property type="entry name" value="KETIMINE REDUCTASE MU-CRYSTALLIN"/>
    <property type="match status" value="1"/>
</dbReference>
<dbReference type="InterPro" id="IPR003462">
    <property type="entry name" value="ODC_Mu_crystall"/>
</dbReference>
<accession>A0A7Z9AVA2</accession>
<protein>
    <submittedName>
        <fullName evidence="2">Ornithine cyclodeaminase, mu-crystallin-like protein</fullName>
    </submittedName>
</protein>
<dbReference type="FunFam" id="3.40.50.720:FF:000311">
    <property type="entry name" value="Ornithine cyclodeaminase"/>
    <property type="match status" value="1"/>
</dbReference>
<evidence type="ECO:0000313" key="2">
    <source>
        <dbReference type="EMBL" id="VTQ67158.1"/>
    </source>
</evidence>
<dbReference type="GO" id="GO:0005737">
    <property type="term" value="C:cytoplasm"/>
    <property type="evidence" value="ECO:0007669"/>
    <property type="project" value="TreeGrafter"/>
</dbReference>
<dbReference type="SUPFAM" id="SSF51735">
    <property type="entry name" value="NAD(P)-binding Rossmann-fold domains"/>
    <property type="match status" value="1"/>
</dbReference>
<dbReference type="GO" id="GO:0016491">
    <property type="term" value="F:oxidoreductase activity"/>
    <property type="evidence" value="ECO:0007669"/>
    <property type="project" value="UniProtKB-ARBA"/>
</dbReference>
<dbReference type="Gene3D" id="3.30.1780.10">
    <property type="entry name" value="ornithine cyclodeaminase, domain 1"/>
    <property type="match status" value="1"/>
</dbReference>
<evidence type="ECO:0000256" key="1">
    <source>
        <dbReference type="ARBA" id="ARBA00008903"/>
    </source>
</evidence>
<sequence length="321" mass="35240">MRKIDFEEAVSRLDFQEAIEVMRQCFSDYGEGKISQNTRMVEILPDGKNKNVFAMMPAYLGKDRYFGAKIITAFPDNHLQGLSSHLGEILLFDSKNGVPVALINANAVTWIRTAAVSALATDILAKKEAASLALIGAGQQASSHLNAICAIRSINKVSVYDLSKERSQQFIEEMQTAYPEIEFSSGETLAETVEQAEIICTLTPSKEAFLKKEWLTPGAHINAIGTFTPDTREITSELMKSSAIYVDDYEAAMKESGDLLIPIAEGELSESAISGSLSELVSGKRLLKDQQETITIFDAVGLAIEDLCCAEYIYQKVKESE</sequence>
<dbReference type="RefSeq" id="WP_010738029.1">
    <property type="nucleotide sequence ID" value="NZ_AP027299.1"/>
</dbReference>
<proteinExistence type="inferred from homology"/>
<dbReference type="AlphaFoldDB" id="A0A7Z9AVA2"/>
<comment type="caution">
    <text evidence="2">The sequence shown here is derived from an EMBL/GenBank/DDBJ whole genome shotgun (WGS) entry which is preliminary data.</text>
</comment>
<dbReference type="Proteomes" id="UP000352698">
    <property type="component" value="Unassembled WGS sequence"/>
</dbReference>
<organism evidence="2 3">
    <name type="scientific">Enterococcus hirae</name>
    <dbReference type="NCBI Taxonomy" id="1354"/>
    <lineage>
        <taxon>Bacteria</taxon>
        <taxon>Bacillati</taxon>
        <taxon>Bacillota</taxon>
        <taxon>Bacilli</taxon>
        <taxon>Lactobacillales</taxon>
        <taxon>Enterococcaceae</taxon>
        <taxon>Enterococcus</taxon>
    </lineage>
</organism>
<dbReference type="InterPro" id="IPR023401">
    <property type="entry name" value="ODC_N"/>
</dbReference>
<name>A0A7Z9AVA2_ENTHR</name>
<evidence type="ECO:0000313" key="3">
    <source>
        <dbReference type="Proteomes" id="UP000352698"/>
    </source>
</evidence>
<dbReference type="Pfam" id="PF02423">
    <property type="entry name" value="OCD_Mu_crystall"/>
    <property type="match status" value="1"/>
</dbReference>
<dbReference type="Gene3D" id="3.40.50.720">
    <property type="entry name" value="NAD(P)-binding Rossmann-like Domain"/>
    <property type="match status" value="1"/>
</dbReference>
<reference evidence="2 3" key="1">
    <citation type="submission" date="2019-05" db="EMBL/GenBank/DDBJ databases">
        <authorList>
            <consortium name="Pathogen Informatics"/>
        </authorList>
    </citation>
    <scope>NUCLEOTIDE SEQUENCE [LARGE SCALE GENOMIC DNA]</scope>
    <source>
        <strain evidence="2 3">NCTC12204</strain>
    </source>
</reference>
<gene>
    <name evidence="2" type="ORF">NCTC12204_02083</name>
</gene>
<comment type="similarity">
    <text evidence="1">Belongs to the ornithine cyclodeaminase/mu-crystallin family.</text>
</comment>
<dbReference type="PIRSF" id="PIRSF001439">
    <property type="entry name" value="CryM"/>
    <property type="match status" value="1"/>
</dbReference>
<dbReference type="GO" id="GO:0042562">
    <property type="term" value="F:hormone binding"/>
    <property type="evidence" value="ECO:0007669"/>
    <property type="project" value="TreeGrafter"/>
</dbReference>
<dbReference type="PANTHER" id="PTHR13812:SF19">
    <property type="entry name" value="KETIMINE REDUCTASE MU-CRYSTALLIN"/>
    <property type="match status" value="1"/>
</dbReference>
<dbReference type="GO" id="GO:0019752">
    <property type="term" value="P:carboxylic acid metabolic process"/>
    <property type="evidence" value="ECO:0007669"/>
    <property type="project" value="UniProtKB-ARBA"/>
</dbReference>